<dbReference type="PANTHER" id="PTHR30524:SF0">
    <property type="entry name" value="ALTRONATE OXIDOREDUCTASE-RELATED"/>
    <property type="match status" value="1"/>
</dbReference>
<evidence type="ECO:0000259" key="5">
    <source>
        <dbReference type="Pfam" id="PF08125"/>
    </source>
</evidence>
<dbReference type="SUPFAM" id="SSF51735">
    <property type="entry name" value="NAD(P)-binding Rossmann-fold domains"/>
    <property type="match status" value="1"/>
</dbReference>
<dbReference type="GO" id="GO:0009026">
    <property type="term" value="F:tagaturonate reductase activity"/>
    <property type="evidence" value="ECO:0007669"/>
    <property type="project" value="UniProtKB-EC"/>
</dbReference>
<dbReference type="AlphaFoldDB" id="A0A6I2UXX6"/>
<dbReference type="InterPro" id="IPR013118">
    <property type="entry name" value="Mannitol_DH_C"/>
</dbReference>
<dbReference type="Pfam" id="PF08125">
    <property type="entry name" value="Mannitol_dh_C"/>
    <property type="match status" value="1"/>
</dbReference>
<dbReference type="Proteomes" id="UP000430222">
    <property type="component" value="Unassembled WGS sequence"/>
</dbReference>
<dbReference type="InterPro" id="IPR013328">
    <property type="entry name" value="6PGD_dom2"/>
</dbReference>
<accession>A0A6I2UXX6</accession>
<evidence type="ECO:0000256" key="1">
    <source>
        <dbReference type="ARBA" id="ARBA00023002"/>
    </source>
</evidence>
<keyword evidence="1 6" id="KW-0560">Oxidoreductase</keyword>
<evidence type="ECO:0000313" key="6">
    <source>
        <dbReference type="EMBL" id="MSV24980.1"/>
    </source>
</evidence>
<organism evidence="6 7">
    <name type="scientific">Selenomonas montiformis</name>
    <dbReference type="NCBI Taxonomy" id="2652285"/>
    <lineage>
        <taxon>Bacteria</taxon>
        <taxon>Bacillati</taxon>
        <taxon>Bacillota</taxon>
        <taxon>Negativicutes</taxon>
        <taxon>Selenomonadales</taxon>
        <taxon>Selenomonadaceae</taxon>
        <taxon>Selenomonas</taxon>
    </lineage>
</organism>
<feature type="domain" description="Mannitol dehydrogenase N-terminal" evidence="4">
    <location>
        <begin position="16"/>
        <end position="252"/>
    </location>
</feature>
<dbReference type="InterPro" id="IPR008927">
    <property type="entry name" value="6-PGluconate_DH-like_C_sf"/>
</dbReference>
<dbReference type="SUPFAM" id="SSF48179">
    <property type="entry name" value="6-phosphogluconate dehydrogenase C-terminal domain-like"/>
    <property type="match status" value="1"/>
</dbReference>
<evidence type="ECO:0000313" key="7">
    <source>
        <dbReference type="Proteomes" id="UP000430222"/>
    </source>
</evidence>
<comment type="caution">
    <text evidence="6">The sequence shown here is derived from an EMBL/GenBank/DDBJ whole genome shotgun (WGS) entry which is preliminary data.</text>
</comment>
<comment type="catalytic activity">
    <reaction evidence="3">
        <text>D-mannitol 1-phosphate + NAD(+) = beta-D-fructose 6-phosphate + NADH + H(+)</text>
        <dbReference type="Rhea" id="RHEA:19661"/>
        <dbReference type="ChEBI" id="CHEBI:15378"/>
        <dbReference type="ChEBI" id="CHEBI:57540"/>
        <dbReference type="ChEBI" id="CHEBI:57634"/>
        <dbReference type="ChEBI" id="CHEBI:57945"/>
        <dbReference type="ChEBI" id="CHEBI:61381"/>
        <dbReference type="EC" id="1.1.1.17"/>
    </reaction>
</comment>
<keyword evidence="2" id="KW-0520">NAD</keyword>
<keyword evidence="7" id="KW-1185">Reference proteome</keyword>
<evidence type="ECO:0000256" key="3">
    <source>
        <dbReference type="ARBA" id="ARBA00048615"/>
    </source>
</evidence>
<dbReference type="EMBL" id="VUNL01000007">
    <property type="protein sequence ID" value="MSV24980.1"/>
    <property type="molecule type" value="Genomic_DNA"/>
</dbReference>
<dbReference type="PANTHER" id="PTHR30524">
    <property type="entry name" value="MANNITOL-1-PHOSPHATE 5-DEHYDROGENASE"/>
    <property type="match status" value="1"/>
</dbReference>
<dbReference type="GO" id="GO:0005829">
    <property type="term" value="C:cytosol"/>
    <property type="evidence" value="ECO:0007669"/>
    <property type="project" value="TreeGrafter"/>
</dbReference>
<protein>
    <submittedName>
        <fullName evidence="6">Tagaturonate reductase</fullName>
        <ecNumber evidence="6">1.1.1.58</ecNumber>
    </submittedName>
</protein>
<dbReference type="RefSeq" id="WP_154620757.1">
    <property type="nucleotide sequence ID" value="NZ_VUNL01000007.1"/>
</dbReference>
<evidence type="ECO:0000256" key="2">
    <source>
        <dbReference type="ARBA" id="ARBA00023027"/>
    </source>
</evidence>
<dbReference type="InterPro" id="IPR013131">
    <property type="entry name" value="Mannitol_DH_N"/>
</dbReference>
<feature type="domain" description="Mannitol dehydrogenase C-terminal" evidence="5">
    <location>
        <begin position="269"/>
        <end position="468"/>
    </location>
</feature>
<dbReference type="GO" id="GO:0008926">
    <property type="term" value="F:mannitol-1-phosphate 5-dehydrogenase activity"/>
    <property type="evidence" value="ECO:0007669"/>
    <property type="project" value="UniProtKB-EC"/>
</dbReference>
<proteinExistence type="predicted"/>
<sequence>MKNIRELYRREQHPVRVLQIGEGNFLRAFVDYAIDAANEENGFDGNVAIVMPRARKNERFASQDNLYTVCLRGQKDGKPYKENRVIRCIDSVLGAYDDYDAFMKLAELDTLRFVVSNTTEAGIVYEDGDRFDDCPPKTFPAKLTKFLFARYRHFHGAADKGLVMLPVELIDHNGETLKRCVLQYAALWQLEDGFQSWLDEACIFASTLVDRIVAGYPKDQAAAYEAELGYTDCLLDQGEPFGLWVIGDPRVRDMLPISTDKLQVEFTEDIEKFKEQKVRILNGAHTSMVLGAYLAGFDYVGQCMKDKAVRTQLEQSVFGEIVPTVHLPEEKAKAFAAAVFERFENPFVNHALLSISLNSLSKWRARVLPTLKDSFEKNGRLPKWLTYSLAALLAFYHTTEQGDGCLIGHRGAGTYEIHDDADKLEQIAKWAGGPDAEYIHEIMSQTGWWGEDLTKIAGLEQAVAGHFARIAKIGAKAHIEELGAQE</sequence>
<evidence type="ECO:0000259" key="4">
    <source>
        <dbReference type="Pfam" id="PF01232"/>
    </source>
</evidence>
<dbReference type="Gene3D" id="3.40.50.720">
    <property type="entry name" value="NAD(P)-binding Rossmann-like Domain"/>
    <property type="match status" value="1"/>
</dbReference>
<dbReference type="Gene3D" id="1.10.1040.10">
    <property type="entry name" value="N-(1-d-carboxylethyl)-l-norvaline Dehydrogenase, domain 2"/>
    <property type="match status" value="1"/>
</dbReference>
<name>A0A6I2UXX6_9FIRM</name>
<dbReference type="GO" id="GO:0019592">
    <property type="term" value="P:mannitol catabolic process"/>
    <property type="evidence" value="ECO:0007669"/>
    <property type="project" value="TreeGrafter"/>
</dbReference>
<gene>
    <name evidence="6" type="ORF">FYJ78_07250</name>
</gene>
<dbReference type="NCBIfam" id="NF002969">
    <property type="entry name" value="PRK03643.1"/>
    <property type="match status" value="1"/>
</dbReference>
<reference evidence="6 7" key="1">
    <citation type="submission" date="2019-08" db="EMBL/GenBank/DDBJ databases">
        <title>In-depth cultivation of the pig gut microbiome towards novel bacterial diversity and tailored functional studies.</title>
        <authorList>
            <person name="Wylensek D."/>
            <person name="Hitch T.C.A."/>
            <person name="Clavel T."/>
        </authorList>
    </citation>
    <scope>NUCLEOTIDE SEQUENCE [LARGE SCALE GENOMIC DNA]</scope>
    <source>
        <strain evidence="7">WCA-380-WT-3B3</strain>
    </source>
</reference>
<dbReference type="InterPro" id="IPR036291">
    <property type="entry name" value="NAD(P)-bd_dom_sf"/>
</dbReference>
<dbReference type="EC" id="1.1.1.58" evidence="6"/>
<dbReference type="Pfam" id="PF01232">
    <property type="entry name" value="Mannitol_dh"/>
    <property type="match status" value="1"/>
</dbReference>